<dbReference type="Pfam" id="PF20213">
    <property type="entry name" value="DUF6573"/>
    <property type="match status" value="1"/>
</dbReference>
<dbReference type="RefSeq" id="WP_273439621.1">
    <property type="nucleotide sequence ID" value="NZ_PKUN01000021.1"/>
</dbReference>
<name>A0A2N6CV78_9GAMM</name>
<protein>
    <submittedName>
        <fullName evidence="1">Uncharacterized protein</fullName>
    </submittedName>
</protein>
<reference evidence="1 2" key="1">
    <citation type="submission" date="2017-11" db="EMBL/GenBank/DDBJ databases">
        <title>Genome-resolved metagenomics identifies genetic mobility, metabolic interactions, and unexpected diversity in perchlorate-reducing communities.</title>
        <authorList>
            <person name="Barnum T.P."/>
            <person name="Figueroa I.A."/>
            <person name="Carlstrom C.I."/>
            <person name="Lucas L.N."/>
            <person name="Engelbrektson A.L."/>
            <person name="Coates J.D."/>
        </authorList>
    </citation>
    <scope>NUCLEOTIDE SEQUENCE [LARGE SCALE GENOMIC DNA]</scope>
    <source>
        <strain evidence="1">BM301</strain>
    </source>
</reference>
<gene>
    <name evidence="1" type="ORF">C0630_11720</name>
</gene>
<organism evidence="1 2">
    <name type="scientific">Sedimenticola selenatireducens</name>
    <dbReference type="NCBI Taxonomy" id="191960"/>
    <lineage>
        <taxon>Bacteria</taxon>
        <taxon>Pseudomonadati</taxon>
        <taxon>Pseudomonadota</taxon>
        <taxon>Gammaproteobacteria</taxon>
        <taxon>Chromatiales</taxon>
        <taxon>Sedimenticolaceae</taxon>
        <taxon>Sedimenticola</taxon>
    </lineage>
</organism>
<dbReference type="Proteomes" id="UP000235015">
    <property type="component" value="Unassembled WGS sequence"/>
</dbReference>
<evidence type="ECO:0000313" key="1">
    <source>
        <dbReference type="EMBL" id="PLX61073.1"/>
    </source>
</evidence>
<comment type="caution">
    <text evidence="1">The sequence shown here is derived from an EMBL/GenBank/DDBJ whole genome shotgun (WGS) entry which is preliminary data.</text>
</comment>
<dbReference type="STRING" id="1111735.GCA_000428045_01778"/>
<accession>A0A2N6CV78</accession>
<proteinExistence type="predicted"/>
<dbReference type="EMBL" id="PKUN01000021">
    <property type="protein sequence ID" value="PLX61073.1"/>
    <property type="molecule type" value="Genomic_DNA"/>
</dbReference>
<dbReference type="InterPro" id="IPR046480">
    <property type="entry name" value="DUF6573"/>
</dbReference>
<evidence type="ECO:0000313" key="2">
    <source>
        <dbReference type="Proteomes" id="UP000235015"/>
    </source>
</evidence>
<dbReference type="AlphaFoldDB" id="A0A2N6CV78"/>
<sequence length="142" mass="15752">MSNTLNDRNADPFFGEVISTYTRAQAIDDGVLIDVSDMAQEAGFKLPVAMTVGAWSDCVDWSEDDSNRQVHQDQSGRLWDVLFMASHAIRTHTGQASRLPFTLYRVPRDGCARRSELAQLKVVIGPGDRGEPVITIMLPNED</sequence>